<accession>A0AAD7PHB2</accession>
<dbReference type="GO" id="GO:0016491">
    <property type="term" value="F:oxidoreductase activity"/>
    <property type="evidence" value="ECO:0007669"/>
    <property type="project" value="UniProtKB-KW"/>
</dbReference>
<keyword evidence="2 5" id="KW-0479">Metal-binding</keyword>
<dbReference type="EMBL" id="JARAOO010000009">
    <property type="protein sequence ID" value="KAJ7955558.1"/>
    <property type="molecule type" value="Genomic_DNA"/>
</dbReference>
<dbReference type="InterPro" id="IPR026992">
    <property type="entry name" value="DIOX_N"/>
</dbReference>
<proteinExistence type="inferred from homology"/>
<dbReference type="InterPro" id="IPR005123">
    <property type="entry name" value="Oxoglu/Fe-dep_dioxygenase_dom"/>
</dbReference>
<evidence type="ECO:0000256" key="2">
    <source>
        <dbReference type="ARBA" id="ARBA00022723"/>
    </source>
</evidence>
<evidence type="ECO:0000256" key="3">
    <source>
        <dbReference type="ARBA" id="ARBA00022896"/>
    </source>
</evidence>
<dbReference type="GO" id="GO:0031418">
    <property type="term" value="F:L-ascorbic acid binding"/>
    <property type="evidence" value="ECO:0007669"/>
    <property type="project" value="UniProtKB-KW"/>
</dbReference>
<dbReference type="Pfam" id="PF03171">
    <property type="entry name" value="2OG-FeII_Oxy"/>
    <property type="match status" value="1"/>
</dbReference>
<comment type="caution">
    <text evidence="7">The sequence shown here is derived from an EMBL/GenBank/DDBJ whole genome shotgun (WGS) entry which is preliminary data.</text>
</comment>
<evidence type="ECO:0000313" key="7">
    <source>
        <dbReference type="EMBL" id="KAJ7955558.1"/>
    </source>
</evidence>
<organism evidence="7 8">
    <name type="scientific">Quillaja saponaria</name>
    <name type="common">Soap bark tree</name>
    <dbReference type="NCBI Taxonomy" id="32244"/>
    <lineage>
        <taxon>Eukaryota</taxon>
        <taxon>Viridiplantae</taxon>
        <taxon>Streptophyta</taxon>
        <taxon>Embryophyta</taxon>
        <taxon>Tracheophyta</taxon>
        <taxon>Spermatophyta</taxon>
        <taxon>Magnoliopsida</taxon>
        <taxon>eudicotyledons</taxon>
        <taxon>Gunneridae</taxon>
        <taxon>Pentapetalae</taxon>
        <taxon>rosids</taxon>
        <taxon>fabids</taxon>
        <taxon>Fabales</taxon>
        <taxon>Quillajaceae</taxon>
        <taxon>Quillaja</taxon>
    </lineage>
</organism>
<dbReference type="InterPro" id="IPR044861">
    <property type="entry name" value="IPNS-like_FE2OG_OXY"/>
</dbReference>
<dbReference type="InterPro" id="IPR050295">
    <property type="entry name" value="Plant_2OG-oxidoreductases"/>
</dbReference>
<dbReference type="Proteomes" id="UP001163823">
    <property type="component" value="Chromosome 9"/>
</dbReference>
<comment type="similarity">
    <text evidence="1 5">Belongs to the iron/ascorbate-dependent oxidoreductase family.</text>
</comment>
<dbReference type="InterPro" id="IPR027443">
    <property type="entry name" value="IPNS-like_sf"/>
</dbReference>
<dbReference type="PANTHER" id="PTHR47991">
    <property type="entry name" value="OXOGLUTARATE/IRON-DEPENDENT DIOXYGENASE"/>
    <property type="match status" value="1"/>
</dbReference>
<dbReference type="Pfam" id="PF14226">
    <property type="entry name" value="DIOX_N"/>
    <property type="match status" value="1"/>
</dbReference>
<evidence type="ECO:0000259" key="6">
    <source>
        <dbReference type="PROSITE" id="PS51471"/>
    </source>
</evidence>
<dbReference type="SUPFAM" id="SSF51197">
    <property type="entry name" value="Clavaminate synthase-like"/>
    <property type="match status" value="1"/>
</dbReference>
<keyword evidence="5" id="KW-0560">Oxidoreductase</keyword>
<dbReference type="GO" id="GO:0046872">
    <property type="term" value="F:metal ion binding"/>
    <property type="evidence" value="ECO:0007669"/>
    <property type="project" value="UniProtKB-KW"/>
</dbReference>
<keyword evidence="8" id="KW-1185">Reference proteome</keyword>
<evidence type="ECO:0000313" key="8">
    <source>
        <dbReference type="Proteomes" id="UP001163823"/>
    </source>
</evidence>
<protein>
    <submittedName>
        <fullName evidence="7">2-oxoglutarate and Fe(II)-dependent oxygenase superfamily protein</fullName>
    </submittedName>
</protein>
<sequence>MASAYAISVPPQIAEPTNIHAPKAPSIKAFAEAIGQAAALPSNYNSLVDPRDKDEVDDSLAALIPVIDFSLLTSKDPEIHAKAVHDLGKACTEWGFFLIVNHGMSDNLMKDVIEATRNFFELPDEEKQEFSDTSAASPLRYGSSFNVQAESVHFWRDYLKAFTHPQFSIPNKPAGFRDVAAEYCHKGREITKELYRGMSESLGLEANAIADAFGFDTDFQFYIANLYPPCPQPELALGQPPHSDNTAITLLIENGIGGLQVYQRGKWVKVKPIPGSIMVNIGDQLELVTNGKYNGVLHRVTLNNNVTRVSLALAHGPSFDKFVCPIPEIVKDGKLEFKGMNYGEYFYNQQSTQLVGKSRLDLLRISS</sequence>
<evidence type="ECO:0000256" key="4">
    <source>
        <dbReference type="ARBA" id="ARBA00023004"/>
    </source>
</evidence>
<name>A0AAD7PHB2_QUISA</name>
<keyword evidence="3" id="KW-0847">Vitamin C</keyword>
<keyword evidence="4 5" id="KW-0408">Iron</keyword>
<evidence type="ECO:0000256" key="1">
    <source>
        <dbReference type="ARBA" id="ARBA00008056"/>
    </source>
</evidence>
<dbReference type="AlphaFoldDB" id="A0AAD7PHB2"/>
<feature type="domain" description="Fe2OG dioxygenase" evidence="6">
    <location>
        <begin position="218"/>
        <end position="317"/>
    </location>
</feature>
<gene>
    <name evidence="7" type="ORF">O6P43_022125</name>
</gene>
<dbReference type="Gene3D" id="2.60.120.330">
    <property type="entry name" value="B-lactam Antibiotic, Isopenicillin N Synthase, Chain"/>
    <property type="match status" value="1"/>
</dbReference>
<dbReference type="KEGG" id="qsa:O6P43_022125"/>
<reference evidence="7" key="1">
    <citation type="journal article" date="2023" name="Science">
        <title>Elucidation of the pathway for biosynthesis of saponin adjuvants from the soapbark tree.</title>
        <authorList>
            <person name="Reed J."/>
            <person name="Orme A."/>
            <person name="El-Demerdash A."/>
            <person name="Owen C."/>
            <person name="Martin L.B.B."/>
            <person name="Misra R.C."/>
            <person name="Kikuchi S."/>
            <person name="Rejzek M."/>
            <person name="Martin A.C."/>
            <person name="Harkess A."/>
            <person name="Leebens-Mack J."/>
            <person name="Louveau T."/>
            <person name="Stephenson M.J."/>
            <person name="Osbourn A."/>
        </authorList>
    </citation>
    <scope>NUCLEOTIDE SEQUENCE</scope>
    <source>
        <strain evidence="7">S10</strain>
    </source>
</reference>
<dbReference type="PRINTS" id="PR00682">
    <property type="entry name" value="IPNSYNTHASE"/>
</dbReference>
<dbReference type="PROSITE" id="PS51471">
    <property type="entry name" value="FE2OG_OXY"/>
    <property type="match status" value="1"/>
</dbReference>
<evidence type="ECO:0000256" key="5">
    <source>
        <dbReference type="RuleBase" id="RU003682"/>
    </source>
</evidence>